<comment type="similarity">
    <text evidence="1 3">Belongs to the 3-oxoacid CoA-transferase family.</text>
</comment>
<sequence length="516" mass="55004">MTKFLSSREAVDLIKDGDALAVNGFIGTAHPEALSSALEERFLETGKPEGLTLVYAAGQGDRKNKSLNHLGHEKLLTRVIGGHWNMAPALGKLAAEEKVAAYNLPQGVISQLYRDIAAGNLGTITHVGLKTFVDPRLDGGKINKTATEDIVELVTIAGHERLLYKAMPLNACLIRGTYADEKGNVSMEHEGVVGDATAMAQAVKNSGGIVIVQVAEKVRAGSLDPRMVKLPHILVDVVAVVGHELNQDGFGQVPRLACCGELRLPPGSVPALPFDERKIIGRRAAMELTPGSVVNLGIGMPETIAAVAAEEGISDYMSLTVEAGPVGGIPAGGFDFGLSVNPEAILDQNAQFDFYDGGGLDIANLGLAECDEAGNINVSKLGAHITGCGGFINITQNAKRLFFCGTFTAKNLVIAVHDGKLHIEREGATKKFIKRVGHVTFSGEYAAACGQSVTYITERAVFELRRDGLHLTEIAPGVDPEKDVLAQMEFRPKMDTPPKLMDERIFRPGLMGLSDR</sequence>
<evidence type="ECO:0000256" key="1">
    <source>
        <dbReference type="ARBA" id="ARBA00007154"/>
    </source>
</evidence>
<reference evidence="5" key="1">
    <citation type="submission" date="2016-04" db="EMBL/GenBank/DDBJ databases">
        <authorList>
            <person name="Evans L.H."/>
            <person name="Alamgir A."/>
            <person name="Owens N."/>
            <person name="Weber N.D."/>
            <person name="Virtaneva K."/>
            <person name="Barbian K."/>
            <person name="Babar A."/>
            <person name="Rosenke K."/>
        </authorList>
    </citation>
    <scope>NUCLEOTIDE SEQUENCE</scope>
    <source>
        <strain evidence="5">86</strain>
    </source>
</reference>
<dbReference type="PANTHER" id="PTHR43293:SF1">
    <property type="entry name" value="ACETATE COA-TRANSFERASE YDIF"/>
    <property type="match status" value="1"/>
</dbReference>
<dbReference type="AlphaFoldDB" id="A0A212JK70"/>
<dbReference type="EMBL" id="FLUQ01000001">
    <property type="protein sequence ID" value="SBV99695.1"/>
    <property type="molecule type" value="Genomic_DNA"/>
</dbReference>
<dbReference type="Pfam" id="PF01144">
    <property type="entry name" value="CoA_trans"/>
    <property type="match status" value="1"/>
</dbReference>
<protein>
    <submittedName>
        <fullName evidence="5">Acetate CoA-transferase YdiF</fullName>
        <ecNumber evidence="5">2.8.3.8</ecNumber>
    </submittedName>
</protein>
<dbReference type="PANTHER" id="PTHR43293">
    <property type="entry name" value="ACETATE COA-TRANSFERASE YDIF"/>
    <property type="match status" value="1"/>
</dbReference>
<gene>
    <name evidence="5" type="primary">ydiF</name>
    <name evidence="5" type="ORF">KL86DPRO_11651</name>
</gene>
<dbReference type="SMART" id="SM00882">
    <property type="entry name" value="CoA_trans"/>
    <property type="match status" value="1"/>
</dbReference>
<evidence type="ECO:0000313" key="5">
    <source>
        <dbReference type="EMBL" id="SBV99695.1"/>
    </source>
</evidence>
<organism evidence="5">
    <name type="scientific">uncultured delta proteobacterium</name>
    <dbReference type="NCBI Taxonomy" id="34034"/>
    <lineage>
        <taxon>Bacteria</taxon>
        <taxon>Deltaproteobacteria</taxon>
        <taxon>environmental samples</taxon>
    </lineage>
</organism>
<feature type="active site" description="5-glutamyl coenzyme A thioester intermediate" evidence="4">
    <location>
        <position position="322"/>
    </location>
</feature>
<accession>A0A212JK70</accession>
<dbReference type="Gene3D" id="3.40.1080.10">
    <property type="entry name" value="Glutaconate Coenzyme A-transferase"/>
    <property type="match status" value="2"/>
</dbReference>
<dbReference type="InterPro" id="IPR004165">
    <property type="entry name" value="CoA_trans_fam_I"/>
</dbReference>
<evidence type="ECO:0000256" key="4">
    <source>
        <dbReference type="PIRSR" id="PIRSR000858-1"/>
    </source>
</evidence>
<dbReference type="PIRSF" id="PIRSF000858">
    <property type="entry name" value="SCOT-t"/>
    <property type="match status" value="1"/>
</dbReference>
<dbReference type="EC" id="2.8.3.8" evidence="5"/>
<proteinExistence type="inferred from homology"/>
<name>A0A212JK70_9DELT</name>
<dbReference type="GO" id="GO:0008775">
    <property type="term" value="F:acetate CoA-transferase activity"/>
    <property type="evidence" value="ECO:0007669"/>
    <property type="project" value="UniProtKB-EC"/>
</dbReference>
<evidence type="ECO:0000256" key="3">
    <source>
        <dbReference type="PIRNR" id="PIRNR000858"/>
    </source>
</evidence>
<evidence type="ECO:0000256" key="2">
    <source>
        <dbReference type="ARBA" id="ARBA00022679"/>
    </source>
</evidence>
<dbReference type="GO" id="GO:0046952">
    <property type="term" value="P:ketone body catabolic process"/>
    <property type="evidence" value="ECO:0007669"/>
    <property type="project" value="InterPro"/>
</dbReference>
<dbReference type="SUPFAM" id="SSF100950">
    <property type="entry name" value="NagB/RpiA/CoA transferase-like"/>
    <property type="match status" value="2"/>
</dbReference>
<dbReference type="InterPro" id="IPR014388">
    <property type="entry name" value="3-oxoacid_CoA-transferase"/>
</dbReference>
<keyword evidence="2 3" id="KW-0808">Transferase</keyword>
<dbReference type="InterPro" id="IPR037171">
    <property type="entry name" value="NagB/RpiA_transferase-like"/>
</dbReference>